<evidence type="ECO:0000256" key="4">
    <source>
        <dbReference type="SAM" id="MobiDB-lite"/>
    </source>
</evidence>
<feature type="region of interest" description="Disordered" evidence="4">
    <location>
        <begin position="149"/>
        <end position="181"/>
    </location>
</feature>
<name>A0A9D2CGB6_9ACTN</name>
<evidence type="ECO:0000256" key="3">
    <source>
        <dbReference type="PIRSR" id="PIRSR600246-3"/>
    </source>
</evidence>
<sequence>MWGIIATWRMAREGVEKAGEQLAAGGNAADAIECAVREVEDFPYYKSVGYGGLPNEDMQVELDASFMNGDTLEFGAVGAAKNIANPVSVARALAHGDANNLLVGAGAEKFADEMGFERKNMLTDRAKIHYARRVAEEGGRLPNAARVLGEPEAEQETARGAMPEKDARPGIDQEGTNPEGHDTVGMVCLDASGTITAATSTSGLFMKHAGRVGDSSIPGAGFYADSDAGGSASTGLGEDVMKGCVGYEIVRLMATGLHPQQACEQAIATFTEVLKRKRGHAGDISFVAMDAQGRWGAASNIEGFSFVVETEDEPACVYLAHPQPDGTCTHEVASQEWQDEYMRSRMAPLV</sequence>
<comment type="caution">
    <text evidence="5">The sequence shown here is derived from an EMBL/GenBank/DDBJ whole genome shotgun (WGS) entry which is preliminary data.</text>
</comment>
<accession>A0A9D2CGB6</accession>
<evidence type="ECO:0000313" key="6">
    <source>
        <dbReference type="Proteomes" id="UP000824133"/>
    </source>
</evidence>
<dbReference type="SUPFAM" id="SSF56235">
    <property type="entry name" value="N-terminal nucleophile aminohydrolases (Ntn hydrolases)"/>
    <property type="match status" value="1"/>
</dbReference>
<dbReference type="GO" id="GO:0005737">
    <property type="term" value="C:cytoplasm"/>
    <property type="evidence" value="ECO:0007669"/>
    <property type="project" value="TreeGrafter"/>
</dbReference>
<dbReference type="InterPro" id="IPR029055">
    <property type="entry name" value="Ntn_hydrolases_N"/>
</dbReference>
<dbReference type="GO" id="GO:0016811">
    <property type="term" value="F:hydrolase activity, acting on carbon-nitrogen (but not peptide) bonds, in linear amides"/>
    <property type="evidence" value="ECO:0007669"/>
    <property type="project" value="UniProtKB-ARBA"/>
</dbReference>
<proteinExistence type="predicted"/>
<gene>
    <name evidence="5" type="ORF">IAA42_04720</name>
</gene>
<evidence type="ECO:0000256" key="1">
    <source>
        <dbReference type="PIRSR" id="PIRSR600246-1"/>
    </source>
</evidence>
<dbReference type="CDD" id="cd04513">
    <property type="entry name" value="Glycosylasparaginase"/>
    <property type="match status" value="1"/>
</dbReference>
<evidence type="ECO:0000313" key="5">
    <source>
        <dbReference type="EMBL" id="HIY79723.1"/>
    </source>
</evidence>
<feature type="site" description="Cleavage; by autolysis" evidence="3">
    <location>
        <begin position="182"/>
        <end position="183"/>
    </location>
</feature>
<dbReference type="AlphaFoldDB" id="A0A9D2CGB6"/>
<dbReference type="Proteomes" id="UP000824133">
    <property type="component" value="Unassembled WGS sequence"/>
</dbReference>
<dbReference type="EMBL" id="DXCP01000034">
    <property type="protein sequence ID" value="HIY79723.1"/>
    <property type="molecule type" value="Genomic_DNA"/>
</dbReference>
<reference evidence="5" key="1">
    <citation type="journal article" date="2021" name="PeerJ">
        <title>Extensive microbial diversity within the chicken gut microbiome revealed by metagenomics and culture.</title>
        <authorList>
            <person name="Gilroy R."/>
            <person name="Ravi A."/>
            <person name="Getino M."/>
            <person name="Pursley I."/>
            <person name="Horton D.L."/>
            <person name="Alikhan N.F."/>
            <person name="Baker D."/>
            <person name="Gharbi K."/>
            <person name="Hall N."/>
            <person name="Watson M."/>
            <person name="Adriaenssens E.M."/>
            <person name="Foster-Nyarko E."/>
            <person name="Jarju S."/>
            <person name="Secka A."/>
            <person name="Antonio M."/>
            <person name="Oren A."/>
            <person name="Chaudhuri R.R."/>
            <person name="La Ragione R."/>
            <person name="Hildebrand F."/>
            <person name="Pallen M.J."/>
        </authorList>
    </citation>
    <scope>NUCLEOTIDE SEQUENCE</scope>
    <source>
        <strain evidence="5">ChiHjej10B9-743</strain>
    </source>
</reference>
<feature type="binding site" evidence="2">
    <location>
        <begin position="234"/>
        <end position="237"/>
    </location>
    <ligand>
        <name>substrate</name>
    </ligand>
</feature>
<dbReference type="PANTHER" id="PTHR10188:SF6">
    <property type="entry name" value="N(4)-(BETA-N-ACETYLGLUCOSAMINYL)-L-ASPARAGINASE"/>
    <property type="match status" value="1"/>
</dbReference>
<feature type="binding site" evidence="2">
    <location>
        <begin position="211"/>
        <end position="214"/>
    </location>
    <ligand>
        <name>substrate</name>
    </ligand>
</feature>
<evidence type="ECO:0000256" key="2">
    <source>
        <dbReference type="PIRSR" id="PIRSR600246-2"/>
    </source>
</evidence>
<reference evidence="5" key="2">
    <citation type="submission" date="2021-04" db="EMBL/GenBank/DDBJ databases">
        <authorList>
            <person name="Gilroy R."/>
        </authorList>
    </citation>
    <scope>NUCLEOTIDE SEQUENCE</scope>
    <source>
        <strain evidence="5">ChiHjej10B9-743</strain>
    </source>
</reference>
<feature type="compositionally biased region" description="Basic and acidic residues" evidence="4">
    <location>
        <begin position="162"/>
        <end position="171"/>
    </location>
</feature>
<dbReference type="InterPro" id="IPR000246">
    <property type="entry name" value="Peptidase_T2"/>
</dbReference>
<dbReference type="Pfam" id="PF01112">
    <property type="entry name" value="Asparaginase_2"/>
    <property type="match status" value="1"/>
</dbReference>
<dbReference type="Gene3D" id="3.60.20.30">
    <property type="entry name" value="(Glycosyl)asparaginase"/>
    <property type="match status" value="1"/>
</dbReference>
<organism evidence="5 6">
    <name type="scientific">Candidatus Olsenella excrementavium</name>
    <dbReference type="NCBI Taxonomy" id="2838709"/>
    <lineage>
        <taxon>Bacteria</taxon>
        <taxon>Bacillati</taxon>
        <taxon>Actinomycetota</taxon>
        <taxon>Coriobacteriia</taxon>
        <taxon>Coriobacteriales</taxon>
        <taxon>Atopobiaceae</taxon>
        <taxon>Olsenella</taxon>
    </lineage>
</organism>
<protein>
    <submittedName>
        <fullName evidence="5">N(4)-(Beta-N-acetylglucosaminyl)-L-asparaginase</fullName>
    </submittedName>
</protein>
<dbReference type="PANTHER" id="PTHR10188">
    <property type="entry name" value="L-ASPARAGINASE"/>
    <property type="match status" value="1"/>
</dbReference>
<feature type="active site" description="Nucleophile" evidence="1">
    <location>
        <position position="183"/>
    </location>
</feature>